<reference evidence="2" key="1">
    <citation type="submission" date="2020-05" db="EMBL/GenBank/DDBJ databases">
        <title>Phylogenomic resolution of chytrid fungi.</title>
        <authorList>
            <person name="Stajich J.E."/>
            <person name="Amses K."/>
            <person name="Simmons R."/>
            <person name="Seto K."/>
            <person name="Myers J."/>
            <person name="Bonds A."/>
            <person name="Quandt C.A."/>
            <person name="Barry K."/>
            <person name="Liu P."/>
            <person name="Grigoriev I."/>
            <person name="Longcore J.E."/>
            <person name="James T.Y."/>
        </authorList>
    </citation>
    <scope>NUCLEOTIDE SEQUENCE</scope>
    <source>
        <strain evidence="2">JEL0379</strain>
    </source>
</reference>
<name>A0AAD5TMZ8_9FUNG</name>
<proteinExistence type="predicted"/>
<feature type="region of interest" description="Disordered" evidence="1">
    <location>
        <begin position="127"/>
        <end position="168"/>
    </location>
</feature>
<gene>
    <name evidence="2" type="ORF">HDU87_001124</name>
</gene>
<organism evidence="2 3">
    <name type="scientific">Geranomyces variabilis</name>
    <dbReference type="NCBI Taxonomy" id="109894"/>
    <lineage>
        <taxon>Eukaryota</taxon>
        <taxon>Fungi</taxon>
        <taxon>Fungi incertae sedis</taxon>
        <taxon>Chytridiomycota</taxon>
        <taxon>Chytridiomycota incertae sedis</taxon>
        <taxon>Chytridiomycetes</taxon>
        <taxon>Spizellomycetales</taxon>
        <taxon>Powellomycetaceae</taxon>
        <taxon>Geranomyces</taxon>
    </lineage>
</organism>
<accession>A0AAD5TMZ8</accession>
<comment type="caution">
    <text evidence="2">The sequence shown here is derived from an EMBL/GenBank/DDBJ whole genome shotgun (WGS) entry which is preliminary data.</text>
</comment>
<sequence length="195" mass="22289">MRDSSAFETIFNFILDPNHHCEARSLLRYIQNARGSVFFNRSATHWYRTVGAALESEQFKKLRGTLDKPEQFWVGDRVKDIKAIFKKDYDSEYIELEELHAVQTAALGSTIAGVKLNSLKHARAVDNLDQSATPPSRKKPHLEFTTLSTPNLSTNSGDEDSSESEFEPEEHFEARLKIALTSEVENFYGKFNHIY</sequence>
<feature type="compositionally biased region" description="Acidic residues" evidence="1">
    <location>
        <begin position="157"/>
        <end position="168"/>
    </location>
</feature>
<protein>
    <submittedName>
        <fullName evidence="2">Uncharacterized protein</fullName>
    </submittedName>
</protein>
<evidence type="ECO:0000313" key="2">
    <source>
        <dbReference type="EMBL" id="KAJ3181514.1"/>
    </source>
</evidence>
<evidence type="ECO:0000313" key="3">
    <source>
        <dbReference type="Proteomes" id="UP001212152"/>
    </source>
</evidence>
<feature type="compositionally biased region" description="Low complexity" evidence="1">
    <location>
        <begin position="145"/>
        <end position="156"/>
    </location>
</feature>
<keyword evidence="3" id="KW-1185">Reference proteome</keyword>
<evidence type="ECO:0000256" key="1">
    <source>
        <dbReference type="SAM" id="MobiDB-lite"/>
    </source>
</evidence>
<dbReference type="Proteomes" id="UP001212152">
    <property type="component" value="Unassembled WGS sequence"/>
</dbReference>
<dbReference type="EMBL" id="JADGJQ010000012">
    <property type="protein sequence ID" value="KAJ3181514.1"/>
    <property type="molecule type" value="Genomic_DNA"/>
</dbReference>
<dbReference type="AlphaFoldDB" id="A0AAD5TMZ8"/>